<feature type="compositionally biased region" description="Low complexity" evidence="2">
    <location>
        <begin position="448"/>
        <end position="491"/>
    </location>
</feature>
<dbReference type="Gene3D" id="3.30.40.10">
    <property type="entry name" value="Zinc/RING finger domain, C3HC4 (zinc finger)"/>
    <property type="match status" value="1"/>
</dbReference>
<dbReference type="PROSITE" id="PS00022">
    <property type="entry name" value="EGF_1"/>
    <property type="match status" value="1"/>
</dbReference>
<dbReference type="EMBL" id="JALJOS010000003">
    <property type="protein sequence ID" value="KAK9841288.1"/>
    <property type="molecule type" value="Genomic_DNA"/>
</dbReference>
<feature type="domain" description="RING-type" evidence="5">
    <location>
        <begin position="530"/>
        <end position="565"/>
    </location>
</feature>
<dbReference type="Pfam" id="PF23106">
    <property type="entry name" value="EGF_Teneurin"/>
    <property type="match status" value="1"/>
</dbReference>
<evidence type="ECO:0000313" key="7">
    <source>
        <dbReference type="Proteomes" id="UP001438707"/>
    </source>
</evidence>
<sequence length="578" mass="60097">MVSDIRWVVLCGFLLVVRCSSTAEQQDLSSLQPRLSTNVSEDVGSEPLQLCDCEPARGPPNGLSCDKEGWFISSFERVGEWMGGGGAVPLSRALCCRPCLPTTLPDLPGMAYNDEPVAIVSIGCHGSTGGAALAMQCEGSGGSYVTGWSRAVQVYASFDAFYPVGPVDCCTPAVLLASGDAWELERCDCQISSDVHCGGSDTDRLLRGYGGFRITPLAELVPVAPAQCCKTCLSSRIHSMSSCADLHFCSGHGVCVLGQCECQQGWLGSDCSDMAVGAGGLPAWIISLIIIGACVFSSVLMIVTGRLVQHFTERQAATEAEEEQAAELRQSLIIPLSDDVGSVGSQDTTQYDSEEERDPSLLIHPEGTLDQSEPGQREGGVLDVEQGPSEGASGRSPDPDTVGSSGNGQQHAAPPHQAGNAEGPAPQQQEGPSLDSRPGHAAQEDARSAAASHTGTASQGAAAAATRPAHIRPASVRSGAGSQPGSPAAAGRTSGSMPGSPRKDEDADDLLHKGEVNLATDPAALAGVTCSVCLSRPVQVVVIPCGHACMCRRCSRRLSACPVCRQGILRRQRLYIGG</sequence>
<keyword evidence="1" id="KW-0862">Zinc</keyword>
<keyword evidence="3" id="KW-0812">Transmembrane</keyword>
<dbReference type="PROSITE" id="PS50089">
    <property type="entry name" value="ZF_RING_2"/>
    <property type="match status" value="1"/>
</dbReference>
<name>A0AAW1S6F7_9CHLO</name>
<dbReference type="InterPro" id="IPR001841">
    <property type="entry name" value="Znf_RING"/>
</dbReference>
<dbReference type="SUPFAM" id="SSF57196">
    <property type="entry name" value="EGF/Laminin"/>
    <property type="match status" value="1"/>
</dbReference>
<comment type="caution">
    <text evidence="6">The sequence shown here is derived from an EMBL/GenBank/DDBJ whole genome shotgun (WGS) entry which is preliminary data.</text>
</comment>
<dbReference type="SMART" id="SM00184">
    <property type="entry name" value="RING"/>
    <property type="match status" value="1"/>
</dbReference>
<accession>A0AAW1S6F7</accession>
<evidence type="ECO:0000313" key="6">
    <source>
        <dbReference type="EMBL" id="KAK9841288.1"/>
    </source>
</evidence>
<dbReference type="GO" id="GO:0016567">
    <property type="term" value="P:protein ubiquitination"/>
    <property type="evidence" value="ECO:0007669"/>
    <property type="project" value="TreeGrafter"/>
</dbReference>
<keyword evidence="1" id="KW-0479">Metal-binding</keyword>
<keyword evidence="7" id="KW-1185">Reference proteome</keyword>
<keyword evidence="3" id="KW-0472">Membrane</keyword>
<keyword evidence="3" id="KW-1133">Transmembrane helix</keyword>
<dbReference type="SUPFAM" id="SSF57850">
    <property type="entry name" value="RING/U-box"/>
    <property type="match status" value="1"/>
</dbReference>
<dbReference type="AlphaFoldDB" id="A0AAW1S6F7"/>
<evidence type="ECO:0000256" key="1">
    <source>
        <dbReference type="PROSITE-ProRule" id="PRU00175"/>
    </source>
</evidence>
<feature type="region of interest" description="Disordered" evidence="2">
    <location>
        <begin position="337"/>
        <end position="507"/>
    </location>
</feature>
<protein>
    <recommendedName>
        <fullName evidence="5">RING-type domain-containing protein</fullName>
    </recommendedName>
</protein>
<dbReference type="Proteomes" id="UP001438707">
    <property type="component" value="Unassembled WGS sequence"/>
</dbReference>
<proteinExistence type="predicted"/>
<dbReference type="InterPro" id="IPR000742">
    <property type="entry name" value="EGF"/>
</dbReference>
<dbReference type="GO" id="GO:0006511">
    <property type="term" value="P:ubiquitin-dependent protein catabolic process"/>
    <property type="evidence" value="ECO:0007669"/>
    <property type="project" value="TreeGrafter"/>
</dbReference>
<feature type="chain" id="PRO_5043508843" description="RING-type domain-containing protein" evidence="4">
    <location>
        <begin position="20"/>
        <end position="578"/>
    </location>
</feature>
<evidence type="ECO:0000256" key="2">
    <source>
        <dbReference type="SAM" id="MobiDB-lite"/>
    </source>
</evidence>
<organism evidence="6 7">
    <name type="scientific">Apatococcus lobatus</name>
    <dbReference type="NCBI Taxonomy" id="904363"/>
    <lineage>
        <taxon>Eukaryota</taxon>
        <taxon>Viridiplantae</taxon>
        <taxon>Chlorophyta</taxon>
        <taxon>core chlorophytes</taxon>
        <taxon>Trebouxiophyceae</taxon>
        <taxon>Chlorellales</taxon>
        <taxon>Chlorellaceae</taxon>
        <taxon>Apatococcus</taxon>
    </lineage>
</organism>
<evidence type="ECO:0000256" key="4">
    <source>
        <dbReference type="SAM" id="SignalP"/>
    </source>
</evidence>
<dbReference type="InterPro" id="IPR013083">
    <property type="entry name" value="Znf_RING/FYVE/PHD"/>
</dbReference>
<dbReference type="Gene3D" id="2.10.25.10">
    <property type="entry name" value="Laminin"/>
    <property type="match status" value="1"/>
</dbReference>
<dbReference type="GO" id="GO:0008270">
    <property type="term" value="F:zinc ion binding"/>
    <property type="evidence" value="ECO:0007669"/>
    <property type="project" value="UniProtKB-KW"/>
</dbReference>
<feature type="signal peptide" evidence="4">
    <location>
        <begin position="1"/>
        <end position="19"/>
    </location>
</feature>
<dbReference type="PANTHER" id="PTHR22696">
    <property type="entry name" value="E3 UBIQUITIN-PROTEIN LIGASE RNF26"/>
    <property type="match status" value="1"/>
</dbReference>
<keyword evidence="1" id="KW-0863">Zinc-finger</keyword>
<gene>
    <name evidence="6" type="ORF">WJX74_003180</name>
</gene>
<feature type="transmembrane region" description="Helical" evidence="3">
    <location>
        <begin position="281"/>
        <end position="304"/>
    </location>
</feature>
<reference evidence="6 7" key="1">
    <citation type="journal article" date="2024" name="Nat. Commun.">
        <title>Phylogenomics reveals the evolutionary origins of lichenization in chlorophyte algae.</title>
        <authorList>
            <person name="Puginier C."/>
            <person name="Libourel C."/>
            <person name="Otte J."/>
            <person name="Skaloud P."/>
            <person name="Haon M."/>
            <person name="Grisel S."/>
            <person name="Petersen M."/>
            <person name="Berrin J.G."/>
            <person name="Delaux P.M."/>
            <person name="Dal Grande F."/>
            <person name="Keller J."/>
        </authorList>
    </citation>
    <scope>NUCLEOTIDE SEQUENCE [LARGE SCALE GENOMIC DNA]</scope>
    <source>
        <strain evidence="6 7">SAG 2145</strain>
    </source>
</reference>
<dbReference type="PROSITE" id="PS01186">
    <property type="entry name" value="EGF_2"/>
    <property type="match status" value="1"/>
</dbReference>
<dbReference type="GO" id="GO:0061630">
    <property type="term" value="F:ubiquitin protein ligase activity"/>
    <property type="evidence" value="ECO:0007669"/>
    <property type="project" value="TreeGrafter"/>
</dbReference>
<dbReference type="Pfam" id="PF13920">
    <property type="entry name" value="zf-C3HC4_3"/>
    <property type="match status" value="1"/>
</dbReference>
<dbReference type="PANTHER" id="PTHR22696:SF1">
    <property type="entry name" value="E3 UBIQUITIN-PROTEIN LIGASE RNF26"/>
    <property type="match status" value="1"/>
</dbReference>
<evidence type="ECO:0000256" key="3">
    <source>
        <dbReference type="SAM" id="Phobius"/>
    </source>
</evidence>
<keyword evidence="4" id="KW-0732">Signal</keyword>
<evidence type="ECO:0000259" key="5">
    <source>
        <dbReference type="PROSITE" id="PS50089"/>
    </source>
</evidence>